<dbReference type="EMBL" id="BGPR01005594">
    <property type="protein sequence ID" value="GBN11613.1"/>
    <property type="molecule type" value="Genomic_DNA"/>
</dbReference>
<dbReference type="AlphaFoldDB" id="A0A4Y2LCI6"/>
<organism evidence="1 2">
    <name type="scientific">Araneus ventricosus</name>
    <name type="common">Orbweaver spider</name>
    <name type="synonym">Epeira ventricosa</name>
    <dbReference type="NCBI Taxonomy" id="182803"/>
    <lineage>
        <taxon>Eukaryota</taxon>
        <taxon>Metazoa</taxon>
        <taxon>Ecdysozoa</taxon>
        <taxon>Arthropoda</taxon>
        <taxon>Chelicerata</taxon>
        <taxon>Arachnida</taxon>
        <taxon>Araneae</taxon>
        <taxon>Araneomorphae</taxon>
        <taxon>Entelegynae</taxon>
        <taxon>Araneoidea</taxon>
        <taxon>Araneidae</taxon>
        <taxon>Araneus</taxon>
    </lineage>
</organism>
<comment type="caution">
    <text evidence="1">The sequence shown here is derived from an EMBL/GenBank/DDBJ whole genome shotgun (WGS) entry which is preliminary data.</text>
</comment>
<keyword evidence="2" id="KW-1185">Reference proteome</keyword>
<dbReference type="Proteomes" id="UP000499080">
    <property type="component" value="Unassembled WGS sequence"/>
</dbReference>
<evidence type="ECO:0000313" key="2">
    <source>
        <dbReference type="Proteomes" id="UP000499080"/>
    </source>
</evidence>
<name>A0A4Y2LCI6_ARAVE</name>
<protein>
    <submittedName>
        <fullName evidence="1">Uncharacterized protein</fullName>
    </submittedName>
</protein>
<proteinExistence type="predicted"/>
<reference evidence="1 2" key="1">
    <citation type="journal article" date="2019" name="Sci. Rep.">
        <title>Orb-weaving spider Araneus ventricosus genome elucidates the spidroin gene catalogue.</title>
        <authorList>
            <person name="Kono N."/>
            <person name="Nakamura H."/>
            <person name="Ohtoshi R."/>
            <person name="Moran D.A.P."/>
            <person name="Shinohara A."/>
            <person name="Yoshida Y."/>
            <person name="Fujiwara M."/>
            <person name="Mori M."/>
            <person name="Tomita M."/>
            <person name="Arakawa K."/>
        </authorList>
    </citation>
    <scope>NUCLEOTIDE SEQUENCE [LARGE SCALE GENOMIC DNA]</scope>
</reference>
<accession>A0A4Y2LCI6</accession>
<evidence type="ECO:0000313" key="1">
    <source>
        <dbReference type="EMBL" id="GBN11613.1"/>
    </source>
</evidence>
<sequence>MSRKIDLLRSCLAPAPPRSRGAVTPSSECFKVKTNNCSRCSTDRFGCSWPTHVPQLSIQVTTVICYSNRTELAFFFNPLACHFVSILMGQLAHTTLKLLEINLNPVLF</sequence>
<gene>
    <name evidence="1" type="ORF">AVEN_57656_1</name>
</gene>